<dbReference type="AlphaFoldDB" id="A0A948WAW0"/>
<keyword evidence="1" id="KW-0732">Signal</keyword>
<organism evidence="2 3">
    <name type="scientific">Eiseniibacteriota bacterium</name>
    <dbReference type="NCBI Taxonomy" id="2212470"/>
    <lineage>
        <taxon>Bacteria</taxon>
        <taxon>Candidatus Eiseniibacteriota</taxon>
    </lineage>
</organism>
<dbReference type="EMBL" id="JAHJDP010000004">
    <property type="protein sequence ID" value="MBU2689408.1"/>
    <property type="molecule type" value="Genomic_DNA"/>
</dbReference>
<evidence type="ECO:0000256" key="1">
    <source>
        <dbReference type="SAM" id="SignalP"/>
    </source>
</evidence>
<dbReference type="Gene3D" id="2.40.160.60">
    <property type="entry name" value="Outer membrane protein transport protein (OMPP1/FadL/TodX)"/>
    <property type="match status" value="1"/>
</dbReference>
<evidence type="ECO:0000313" key="3">
    <source>
        <dbReference type="Proteomes" id="UP000777784"/>
    </source>
</evidence>
<evidence type="ECO:0008006" key="4">
    <source>
        <dbReference type="Google" id="ProtNLM"/>
    </source>
</evidence>
<accession>A0A948WAW0</accession>
<proteinExistence type="predicted"/>
<gene>
    <name evidence="2" type="ORF">KJ970_00645</name>
</gene>
<feature type="chain" id="PRO_5037442497" description="PorV/PorQ family protein" evidence="1">
    <location>
        <begin position="21"/>
        <end position="315"/>
    </location>
</feature>
<name>A0A948WAW0_UNCEI</name>
<feature type="signal peptide" evidence="1">
    <location>
        <begin position="1"/>
        <end position="20"/>
    </location>
</feature>
<dbReference type="Proteomes" id="UP000777784">
    <property type="component" value="Unassembled WGS sequence"/>
</dbReference>
<evidence type="ECO:0000313" key="2">
    <source>
        <dbReference type="EMBL" id="MBU2689408.1"/>
    </source>
</evidence>
<protein>
    <recommendedName>
        <fullName evidence="4">PorV/PorQ family protein</fullName>
    </recommendedName>
</protein>
<sequence length="315" mass="33352">MPRIVRFILTLFIISSPALGAGSATQGAFPDLPWGATGAVFGAGSIAWIQDPSAVHWNPALLPHVTQRSFMAGSGDLFGEGLVRHSFAAIALPFYKNYVDADAGGRLTAGGGSEISRVLGFGADILSLDAEGDTYRETRLTVGTAFSSLKSSTVGCNLSYLSVGGDVTGLSASGYDLDLGLTWHLTDRAQAGFVMRHALSNLSWDGGDSERLNLRLEGGVLLEWNHLFRFPAGLIWDPEGVGLQELSFGVDYRPALPMQMVGIQAGVRHRPGDDGGTLFSGGLTLTRGRVHAAYGLVAEEAGLGSTHRFHFGILF</sequence>
<comment type="caution">
    <text evidence="2">The sequence shown here is derived from an EMBL/GenBank/DDBJ whole genome shotgun (WGS) entry which is preliminary data.</text>
</comment>
<reference evidence="2" key="1">
    <citation type="submission" date="2021-05" db="EMBL/GenBank/DDBJ databases">
        <title>Energy efficiency and biological interactions define the core microbiome of deep oligotrophic groundwater.</title>
        <authorList>
            <person name="Mehrshad M."/>
            <person name="Lopez-Fernandez M."/>
            <person name="Bell E."/>
            <person name="Bernier-Latmani R."/>
            <person name="Bertilsson S."/>
            <person name="Dopson M."/>
        </authorList>
    </citation>
    <scope>NUCLEOTIDE SEQUENCE</scope>
    <source>
        <strain evidence="2">Modern_marine.mb.64</strain>
    </source>
</reference>